<sequence>MRLSNIGDVSLVETIYEKRNKIAYITLNREKAANAFNVQMCDEMAAIWTDFNTDDDSWVAIVTGAGERYFCSGVDVKESRTRPMGHIWLPVARIMEQVYKPIITAVNGICCGGGLHFLSDTDIIIGSTNAVFFDSHVNVGLVSGWEPIGLSRRIPLNYVLRMTLQGKNYKIDADEALRIGLVTEIVDPGQLLAKAEEIAHDILQNAPLATRWSKRAIMEGLNHGMRDALELSAYMLKEVWDTEDRAEGARAFEERRKPVWTGR</sequence>
<dbReference type="InterPro" id="IPR018376">
    <property type="entry name" value="Enoyl-CoA_hyd/isom_CS"/>
</dbReference>
<gene>
    <name evidence="10" type="ORF">CQY20_23685</name>
    <name evidence="9" type="ORF">MAGR_19350</name>
</gene>
<dbReference type="EMBL" id="BLKS01000001">
    <property type="protein sequence ID" value="GFG50494.1"/>
    <property type="molecule type" value="Genomic_DNA"/>
</dbReference>
<reference evidence="10 11" key="1">
    <citation type="submission" date="2017-10" db="EMBL/GenBank/DDBJ databases">
        <title>The new phylogeny of genus Mycobacterium.</title>
        <authorList>
            <person name="Tortoli E."/>
            <person name="Trovato A."/>
            <person name="Cirillo D.M."/>
        </authorList>
    </citation>
    <scope>NUCLEOTIDE SEQUENCE [LARGE SCALE GENOMIC DNA]</scope>
    <source>
        <strain evidence="10 11">CCUG37673</strain>
    </source>
</reference>
<dbReference type="PANTHER" id="PTHR11941:SF54">
    <property type="entry name" value="ENOYL-COA HYDRATASE, MITOCHONDRIAL"/>
    <property type="match status" value="1"/>
</dbReference>
<reference evidence="9 12" key="2">
    <citation type="journal article" date="2019" name="Emerg. Microbes Infect.">
        <title>Comprehensive subspecies identification of 175 nontuberculous mycobacteria species based on 7547 genomic profiles.</title>
        <authorList>
            <person name="Matsumoto Y."/>
            <person name="Kinjo T."/>
            <person name="Motooka D."/>
            <person name="Nabeya D."/>
            <person name="Jung N."/>
            <person name="Uechi K."/>
            <person name="Horii T."/>
            <person name="Iida T."/>
            <person name="Fujita J."/>
            <person name="Nakamura S."/>
        </authorList>
    </citation>
    <scope>NUCLEOTIDE SEQUENCE [LARGE SCALE GENOMIC DNA]</scope>
    <source>
        <strain evidence="9 12">JCM 6377</strain>
    </source>
</reference>
<evidence type="ECO:0000256" key="1">
    <source>
        <dbReference type="ARBA" id="ARBA00002994"/>
    </source>
</evidence>
<evidence type="ECO:0000313" key="12">
    <source>
        <dbReference type="Proteomes" id="UP000465302"/>
    </source>
</evidence>
<evidence type="ECO:0000256" key="6">
    <source>
        <dbReference type="ARBA" id="ARBA00023709"/>
    </source>
</evidence>
<evidence type="ECO:0000256" key="3">
    <source>
        <dbReference type="ARBA" id="ARBA00022832"/>
    </source>
</evidence>
<dbReference type="CDD" id="cd06558">
    <property type="entry name" value="crotonase-like"/>
    <property type="match status" value="1"/>
</dbReference>
<dbReference type="PANTHER" id="PTHR11941">
    <property type="entry name" value="ENOYL-COA HYDRATASE-RELATED"/>
    <property type="match status" value="1"/>
</dbReference>
<reference evidence="9" key="3">
    <citation type="submission" date="2020-02" db="EMBL/GenBank/DDBJ databases">
        <authorList>
            <person name="Matsumoto Y."/>
            <person name="Motooka D."/>
            <person name="Nakamura S."/>
        </authorList>
    </citation>
    <scope>NUCLEOTIDE SEQUENCE</scope>
    <source>
        <strain evidence="9">JCM 6377</strain>
    </source>
</reference>
<comment type="function">
    <text evidence="1">Could possibly oxidize fatty acids using specific components.</text>
</comment>
<protein>
    <submittedName>
        <fullName evidence="9">Crotonase</fullName>
    </submittedName>
    <submittedName>
        <fullName evidence="10">Enoyl-CoA hydratase</fullName>
    </submittedName>
</protein>
<dbReference type="SUPFAM" id="SSF52096">
    <property type="entry name" value="ClpP/crotonase"/>
    <property type="match status" value="1"/>
</dbReference>
<evidence type="ECO:0000256" key="8">
    <source>
        <dbReference type="RuleBase" id="RU003707"/>
    </source>
</evidence>
<dbReference type="EMBL" id="PDCP01000054">
    <property type="protein sequence ID" value="PEG34883.1"/>
    <property type="molecule type" value="Genomic_DNA"/>
</dbReference>
<comment type="similarity">
    <text evidence="2 8">Belongs to the enoyl-CoA hydratase/isomerase family.</text>
</comment>
<dbReference type="GO" id="GO:0004300">
    <property type="term" value="F:enoyl-CoA hydratase activity"/>
    <property type="evidence" value="ECO:0007669"/>
    <property type="project" value="UniProtKB-EC"/>
</dbReference>
<dbReference type="GO" id="GO:0006635">
    <property type="term" value="P:fatty acid beta-oxidation"/>
    <property type="evidence" value="ECO:0007669"/>
    <property type="project" value="TreeGrafter"/>
</dbReference>
<comment type="caution">
    <text evidence="10">The sequence shown here is derived from an EMBL/GenBank/DDBJ whole genome shotgun (WGS) entry which is preliminary data.</text>
</comment>
<proteinExistence type="inferred from homology"/>
<dbReference type="InterPro" id="IPR029045">
    <property type="entry name" value="ClpP/crotonase-like_dom_sf"/>
</dbReference>
<evidence type="ECO:0000256" key="7">
    <source>
        <dbReference type="ARBA" id="ARBA00023717"/>
    </source>
</evidence>
<dbReference type="InterPro" id="IPR014748">
    <property type="entry name" value="Enoyl-CoA_hydra_C"/>
</dbReference>
<accession>A0A2A7MTR4</accession>
<evidence type="ECO:0000313" key="11">
    <source>
        <dbReference type="Proteomes" id="UP000220914"/>
    </source>
</evidence>
<organism evidence="10 11">
    <name type="scientific">Mycolicibacterium agri</name>
    <name type="common">Mycobacterium agri</name>
    <dbReference type="NCBI Taxonomy" id="36811"/>
    <lineage>
        <taxon>Bacteria</taxon>
        <taxon>Bacillati</taxon>
        <taxon>Actinomycetota</taxon>
        <taxon>Actinomycetes</taxon>
        <taxon>Mycobacteriales</taxon>
        <taxon>Mycobacteriaceae</taxon>
        <taxon>Mycolicibacterium</taxon>
    </lineage>
</organism>
<dbReference type="Pfam" id="PF00378">
    <property type="entry name" value="ECH_1"/>
    <property type="match status" value="1"/>
</dbReference>
<evidence type="ECO:0000256" key="4">
    <source>
        <dbReference type="ARBA" id="ARBA00023098"/>
    </source>
</evidence>
<dbReference type="RefSeq" id="WP_097942522.1">
    <property type="nucleotide sequence ID" value="NZ_BLKS01000001.1"/>
</dbReference>
<keyword evidence="5" id="KW-0456">Lyase</keyword>
<comment type="catalytic activity">
    <reaction evidence="7">
        <text>a 4-saturated-(3S)-3-hydroxyacyl-CoA = a (3E)-enoyl-CoA + H2O</text>
        <dbReference type="Rhea" id="RHEA:20724"/>
        <dbReference type="ChEBI" id="CHEBI:15377"/>
        <dbReference type="ChEBI" id="CHEBI:58521"/>
        <dbReference type="ChEBI" id="CHEBI:137480"/>
        <dbReference type="EC" id="4.2.1.17"/>
    </reaction>
</comment>
<evidence type="ECO:0000313" key="10">
    <source>
        <dbReference type="EMBL" id="PEG34883.1"/>
    </source>
</evidence>
<keyword evidence="4" id="KW-0443">Lipid metabolism</keyword>
<keyword evidence="11" id="KW-1185">Reference proteome</keyword>
<dbReference type="AlphaFoldDB" id="A0A2A7MTR4"/>
<dbReference type="InterPro" id="IPR001753">
    <property type="entry name" value="Enoyl-CoA_hydra/iso"/>
</dbReference>
<dbReference type="PROSITE" id="PS00166">
    <property type="entry name" value="ENOYL_COA_HYDRATASE"/>
    <property type="match status" value="1"/>
</dbReference>
<keyword evidence="3" id="KW-0276">Fatty acid metabolism</keyword>
<dbReference type="Proteomes" id="UP000465302">
    <property type="component" value="Unassembled WGS sequence"/>
</dbReference>
<evidence type="ECO:0000256" key="5">
    <source>
        <dbReference type="ARBA" id="ARBA00023239"/>
    </source>
</evidence>
<evidence type="ECO:0000313" key="9">
    <source>
        <dbReference type="EMBL" id="GFG50494.1"/>
    </source>
</evidence>
<evidence type="ECO:0000256" key="2">
    <source>
        <dbReference type="ARBA" id="ARBA00005254"/>
    </source>
</evidence>
<dbReference type="Gene3D" id="3.90.226.10">
    <property type="entry name" value="2-enoyl-CoA Hydratase, Chain A, domain 1"/>
    <property type="match status" value="1"/>
</dbReference>
<dbReference type="Proteomes" id="UP000220914">
    <property type="component" value="Unassembled WGS sequence"/>
</dbReference>
<comment type="catalytic activity">
    <reaction evidence="6">
        <text>a (3S)-3-hydroxyacyl-CoA = a (2E)-enoyl-CoA + H2O</text>
        <dbReference type="Rhea" id="RHEA:16105"/>
        <dbReference type="ChEBI" id="CHEBI:15377"/>
        <dbReference type="ChEBI" id="CHEBI:57318"/>
        <dbReference type="ChEBI" id="CHEBI:58856"/>
        <dbReference type="EC" id="4.2.1.17"/>
    </reaction>
</comment>
<dbReference type="Gene3D" id="1.10.12.10">
    <property type="entry name" value="Lyase 2-enoyl-coa Hydratase, Chain A, domain 2"/>
    <property type="match status" value="1"/>
</dbReference>
<name>A0A2A7MTR4_MYCAG</name>